<feature type="compositionally biased region" description="Low complexity" evidence="1">
    <location>
        <begin position="60"/>
        <end position="75"/>
    </location>
</feature>
<dbReference type="OrthoDB" id="5953249at2759"/>
<gene>
    <name evidence="3" type="ORF">BU16DRAFT_530028</name>
</gene>
<keyword evidence="4" id="KW-1185">Reference proteome</keyword>
<dbReference type="AlphaFoldDB" id="A0A6A6QHI2"/>
<reference evidence="3" key="1">
    <citation type="journal article" date="2020" name="Stud. Mycol.">
        <title>101 Dothideomycetes genomes: a test case for predicting lifestyles and emergence of pathogens.</title>
        <authorList>
            <person name="Haridas S."/>
            <person name="Albert R."/>
            <person name="Binder M."/>
            <person name="Bloem J."/>
            <person name="Labutti K."/>
            <person name="Salamov A."/>
            <person name="Andreopoulos B."/>
            <person name="Baker S."/>
            <person name="Barry K."/>
            <person name="Bills G."/>
            <person name="Bluhm B."/>
            <person name="Cannon C."/>
            <person name="Castanera R."/>
            <person name="Culley D."/>
            <person name="Daum C."/>
            <person name="Ezra D."/>
            <person name="Gonzalez J."/>
            <person name="Henrissat B."/>
            <person name="Kuo A."/>
            <person name="Liang C."/>
            <person name="Lipzen A."/>
            <person name="Lutzoni F."/>
            <person name="Magnuson J."/>
            <person name="Mondo S."/>
            <person name="Nolan M."/>
            <person name="Ohm R."/>
            <person name="Pangilinan J."/>
            <person name="Park H.-J."/>
            <person name="Ramirez L."/>
            <person name="Alfaro M."/>
            <person name="Sun H."/>
            <person name="Tritt A."/>
            <person name="Yoshinaga Y."/>
            <person name="Zwiers L.-H."/>
            <person name="Turgeon B."/>
            <person name="Goodwin S."/>
            <person name="Spatafora J."/>
            <person name="Crous P."/>
            <person name="Grigoriev I."/>
        </authorList>
    </citation>
    <scope>NUCLEOTIDE SEQUENCE</scope>
    <source>
        <strain evidence="3">CBS 269.34</strain>
    </source>
</reference>
<name>A0A6A6QHI2_9PEZI</name>
<feature type="region of interest" description="Disordered" evidence="1">
    <location>
        <begin position="37"/>
        <end position="75"/>
    </location>
</feature>
<feature type="domain" description="Gfd2/YDR514C-like C-terminal" evidence="2">
    <location>
        <begin position="120"/>
        <end position="195"/>
    </location>
</feature>
<feature type="compositionally biased region" description="Polar residues" evidence="1">
    <location>
        <begin position="47"/>
        <end position="59"/>
    </location>
</feature>
<accession>A0A6A6QHI2</accession>
<protein>
    <recommendedName>
        <fullName evidence="2">Gfd2/YDR514C-like C-terminal domain-containing protein</fullName>
    </recommendedName>
</protein>
<proteinExistence type="predicted"/>
<evidence type="ECO:0000313" key="4">
    <source>
        <dbReference type="Proteomes" id="UP000799750"/>
    </source>
</evidence>
<dbReference type="Proteomes" id="UP000799750">
    <property type="component" value="Unassembled WGS sequence"/>
</dbReference>
<evidence type="ECO:0000259" key="2">
    <source>
        <dbReference type="Pfam" id="PF21762"/>
    </source>
</evidence>
<dbReference type="GO" id="GO:0005634">
    <property type="term" value="C:nucleus"/>
    <property type="evidence" value="ECO:0007669"/>
    <property type="project" value="TreeGrafter"/>
</dbReference>
<dbReference type="PANTHER" id="PTHR28083:SF1">
    <property type="entry name" value="GOOD FOR FULL DBP5 ACTIVITY PROTEIN 2"/>
    <property type="match status" value="1"/>
</dbReference>
<evidence type="ECO:0000256" key="1">
    <source>
        <dbReference type="SAM" id="MobiDB-lite"/>
    </source>
</evidence>
<dbReference type="PANTHER" id="PTHR28083">
    <property type="entry name" value="GOOD FOR FULL DBP5 ACTIVITY PROTEIN 2"/>
    <property type="match status" value="1"/>
</dbReference>
<dbReference type="Pfam" id="PF21762">
    <property type="entry name" value="DEDDh_C"/>
    <property type="match status" value="1"/>
</dbReference>
<dbReference type="EMBL" id="MU004195">
    <property type="protein sequence ID" value="KAF2491539.1"/>
    <property type="molecule type" value="Genomic_DNA"/>
</dbReference>
<dbReference type="InterPro" id="IPR048519">
    <property type="entry name" value="Gfd2/YDR514C-like_C"/>
</dbReference>
<sequence length="200" mass="21841">MATAIRTPAAPGTTPVVPKLVPAVPRILSKQGCFAPAAPGKVRDLNDNSTSSTPDTQSVPSTNDSESSASSSLPAPGVSLLNRKCKFPQLHDQMVGLTDKEAMQHALEIKSTENGSTDIVICAIDLEWHDVEPRELTEIGLAILDTRDFHGLKDGPGANGENLMKQVQFYHYRIKEHGHMENKYCIGHPERFEWGIHPSH</sequence>
<evidence type="ECO:0000313" key="3">
    <source>
        <dbReference type="EMBL" id="KAF2491539.1"/>
    </source>
</evidence>
<dbReference type="InterPro" id="IPR040151">
    <property type="entry name" value="Gfd2/YDR514C-like"/>
</dbReference>
<organism evidence="3 4">
    <name type="scientific">Lophium mytilinum</name>
    <dbReference type="NCBI Taxonomy" id="390894"/>
    <lineage>
        <taxon>Eukaryota</taxon>
        <taxon>Fungi</taxon>
        <taxon>Dikarya</taxon>
        <taxon>Ascomycota</taxon>
        <taxon>Pezizomycotina</taxon>
        <taxon>Dothideomycetes</taxon>
        <taxon>Pleosporomycetidae</taxon>
        <taxon>Mytilinidiales</taxon>
        <taxon>Mytilinidiaceae</taxon>
        <taxon>Lophium</taxon>
    </lineage>
</organism>